<dbReference type="NCBIfam" id="TIGR01985">
    <property type="entry name" value="phasin_2"/>
    <property type="match status" value="1"/>
</dbReference>
<dbReference type="AlphaFoldDB" id="A0AAU7XD91"/>
<dbReference type="KEGG" id="mflg:ABS361_01235"/>
<dbReference type="InterPro" id="IPR010234">
    <property type="entry name" value="Phasin_subfam-2"/>
</dbReference>
<dbReference type="EMBL" id="CP158568">
    <property type="protein sequence ID" value="XBY44958.1"/>
    <property type="molecule type" value="Genomic_DNA"/>
</dbReference>
<feature type="domain" description="Phasin" evidence="2">
    <location>
        <begin position="75"/>
        <end position="173"/>
    </location>
</feature>
<gene>
    <name evidence="3" type="ORF">ABS361_01235</name>
</gene>
<accession>A0AAU7XD91</accession>
<dbReference type="Pfam" id="PF09361">
    <property type="entry name" value="Phasin_2"/>
    <property type="match status" value="1"/>
</dbReference>
<name>A0AAU7XD91_9HYPH</name>
<evidence type="ECO:0000313" key="3">
    <source>
        <dbReference type="EMBL" id="XBY44958.1"/>
    </source>
</evidence>
<dbReference type="InterPro" id="IPR018968">
    <property type="entry name" value="Phasin"/>
</dbReference>
<proteinExistence type="predicted"/>
<dbReference type="NCBIfam" id="TIGR01841">
    <property type="entry name" value="phasin"/>
    <property type="match status" value="1"/>
</dbReference>
<reference evidence="3" key="1">
    <citation type="submission" date="2024-06" db="EMBL/GenBank/DDBJ databases">
        <title>Methylostella associata gen. nov., sp. nov., a novel Ancalomicrobiaceae-affiliated facultatively methylotrophic bacteria that feed on methanotrophs of the genus Methylococcus.</title>
        <authorList>
            <person name="Saltykova V."/>
            <person name="Danilova O.V."/>
            <person name="Oshkin I.Y."/>
            <person name="Belova S.E."/>
            <person name="Pimenov N.V."/>
            <person name="Dedysh S.N."/>
        </authorList>
    </citation>
    <scope>NUCLEOTIDE SEQUENCE</scope>
    <source>
        <strain evidence="3">S20</strain>
    </source>
</reference>
<feature type="region of interest" description="Disordered" evidence="1">
    <location>
        <begin position="1"/>
        <end position="20"/>
    </location>
</feature>
<evidence type="ECO:0000256" key="1">
    <source>
        <dbReference type="SAM" id="MobiDB-lite"/>
    </source>
</evidence>
<dbReference type="RefSeq" id="WP_407050050.1">
    <property type="nucleotide sequence ID" value="NZ_CP158568.1"/>
</dbReference>
<feature type="compositionally biased region" description="Basic and acidic residues" evidence="1">
    <location>
        <begin position="1"/>
        <end position="12"/>
    </location>
</feature>
<sequence>MTDIKTTPEPKKTVKAAPAAEKVTAEAPKFEFPKFELPKFEMPKFDFAAMPSAEVPAAFRDMAEKSVAQAKASYEKMKTAAEEATDLLEDTYETARAGLLEVNVKTLDAIKSNTDATFGFAKDLLAVKTLAEAVELQTAFVRKHFEAVTAQAKDLQASIQKVATETAEPVKEAVNKTLKDLKVA</sequence>
<organism evidence="3">
    <name type="scientific">Methyloraptor flagellatus</name>
    <dbReference type="NCBI Taxonomy" id="3162530"/>
    <lineage>
        <taxon>Bacteria</taxon>
        <taxon>Pseudomonadati</taxon>
        <taxon>Pseudomonadota</taxon>
        <taxon>Alphaproteobacteria</taxon>
        <taxon>Hyphomicrobiales</taxon>
        <taxon>Ancalomicrobiaceae</taxon>
        <taxon>Methyloraptor</taxon>
    </lineage>
</organism>
<dbReference type="InterPro" id="IPR010127">
    <property type="entry name" value="Phasin_subfam-1"/>
</dbReference>
<evidence type="ECO:0000259" key="2">
    <source>
        <dbReference type="Pfam" id="PF09361"/>
    </source>
</evidence>
<protein>
    <submittedName>
        <fullName evidence="3">Phasin</fullName>
    </submittedName>
</protein>